<comment type="caution">
    <text evidence="1">The sequence shown here is derived from an EMBL/GenBank/DDBJ whole genome shotgun (WGS) entry which is preliminary data.</text>
</comment>
<accession>A0A6A4WSV1</accession>
<protein>
    <recommendedName>
        <fullName evidence="3">PiggyBac transposable element-derived protein domain-containing protein</fullName>
    </recommendedName>
</protein>
<gene>
    <name evidence="1" type="ORF">FJT64_018704</name>
</gene>
<proteinExistence type="predicted"/>
<dbReference type="EMBL" id="VIIS01000328">
    <property type="protein sequence ID" value="KAF0310267.1"/>
    <property type="molecule type" value="Genomic_DNA"/>
</dbReference>
<organism evidence="1 2">
    <name type="scientific">Amphibalanus amphitrite</name>
    <name type="common">Striped barnacle</name>
    <name type="synonym">Balanus amphitrite</name>
    <dbReference type="NCBI Taxonomy" id="1232801"/>
    <lineage>
        <taxon>Eukaryota</taxon>
        <taxon>Metazoa</taxon>
        <taxon>Ecdysozoa</taxon>
        <taxon>Arthropoda</taxon>
        <taxon>Crustacea</taxon>
        <taxon>Multicrustacea</taxon>
        <taxon>Cirripedia</taxon>
        <taxon>Thoracica</taxon>
        <taxon>Thoracicalcarea</taxon>
        <taxon>Balanomorpha</taxon>
        <taxon>Balanoidea</taxon>
        <taxon>Balanidae</taxon>
        <taxon>Amphibalaninae</taxon>
        <taxon>Amphibalanus</taxon>
    </lineage>
</organism>
<reference evidence="1 2" key="1">
    <citation type="submission" date="2019-07" db="EMBL/GenBank/DDBJ databases">
        <title>Draft genome assembly of a fouling barnacle, Amphibalanus amphitrite (Darwin, 1854): The first reference genome for Thecostraca.</title>
        <authorList>
            <person name="Kim W."/>
        </authorList>
    </citation>
    <scope>NUCLEOTIDE SEQUENCE [LARGE SCALE GENOMIC DNA]</scope>
    <source>
        <strain evidence="1">SNU_AA5</strain>
        <tissue evidence="1">Soma without cirri and trophi</tissue>
    </source>
</reference>
<evidence type="ECO:0000313" key="2">
    <source>
        <dbReference type="Proteomes" id="UP000440578"/>
    </source>
</evidence>
<evidence type="ECO:0008006" key="3">
    <source>
        <dbReference type="Google" id="ProtNLM"/>
    </source>
</evidence>
<keyword evidence="2" id="KW-1185">Reference proteome</keyword>
<dbReference type="AlphaFoldDB" id="A0A6A4WSV1"/>
<dbReference type="Proteomes" id="UP000440578">
    <property type="component" value="Unassembled WGS sequence"/>
</dbReference>
<evidence type="ECO:0000313" key="1">
    <source>
        <dbReference type="EMBL" id="KAF0310267.1"/>
    </source>
</evidence>
<sequence length="76" mass="9065">MEDIIKRTNARLEHVRKKKEERLEEQTWKKHAHRYQPLDGMTETVRYLVQEVMGTGRNITLDRLYTSVPLAEELQG</sequence>
<name>A0A6A4WSV1_AMPAM</name>